<evidence type="ECO:0008006" key="3">
    <source>
        <dbReference type="Google" id="ProtNLM"/>
    </source>
</evidence>
<reference evidence="1" key="2">
    <citation type="journal article" date="2022" name="BMC Genomics">
        <title>Comparative genome analysis of mycobacteria focusing on tRNA and non-coding RNA.</title>
        <authorList>
            <person name="Behra P.R.K."/>
            <person name="Pettersson B.M.F."/>
            <person name="Ramesh M."/>
            <person name="Das S."/>
            <person name="Dasgupta S."/>
            <person name="Kirsebom L.A."/>
        </authorList>
    </citation>
    <scope>NUCLEOTIDE SEQUENCE</scope>
    <source>
        <strain evidence="1">DSM 44242</strain>
    </source>
</reference>
<sequence>MTHPESWSLDHKLPVKERPELIPDRNNWAGAHWSCNHDRGYSMELNIGPGALGAE</sequence>
<evidence type="ECO:0000313" key="1">
    <source>
        <dbReference type="EMBL" id="MCV7392528.1"/>
    </source>
</evidence>
<dbReference type="EMBL" id="JACKVC010000032">
    <property type="protein sequence ID" value="MCV7392528.1"/>
    <property type="molecule type" value="Genomic_DNA"/>
</dbReference>
<gene>
    <name evidence="1" type="ORF">H5P34_31220</name>
</gene>
<dbReference type="Proteomes" id="UP001141659">
    <property type="component" value="Unassembled WGS sequence"/>
</dbReference>
<dbReference type="RefSeq" id="WP_160117168.1">
    <property type="nucleotide sequence ID" value="NZ_JACKVC010000032.1"/>
</dbReference>
<name>A0AAW5TDA6_9MYCO</name>
<dbReference type="AlphaFoldDB" id="A0AAW5TDA6"/>
<accession>A0AAW5TDA6</accession>
<proteinExistence type="predicted"/>
<reference evidence="1" key="1">
    <citation type="submission" date="2020-07" db="EMBL/GenBank/DDBJ databases">
        <authorList>
            <person name="Pettersson B.M.F."/>
            <person name="Behra P.R.K."/>
            <person name="Ramesh M."/>
            <person name="Das S."/>
            <person name="Dasgupta S."/>
            <person name="Kirsebom L.A."/>
        </authorList>
    </citation>
    <scope>NUCLEOTIDE SEQUENCE</scope>
    <source>
        <strain evidence="1">DSM 44242</strain>
    </source>
</reference>
<comment type="caution">
    <text evidence="1">The sequence shown here is derived from an EMBL/GenBank/DDBJ whole genome shotgun (WGS) entry which is preliminary data.</text>
</comment>
<evidence type="ECO:0000313" key="2">
    <source>
        <dbReference type="Proteomes" id="UP001141659"/>
    </source>
</evidence>
<protein>
    <recommendedName>
        <fullName evidence="3">HNH endonuclease</fullName>
    </recommendedName>
</protein>
<organism evidence="1 2">
    <name type="scientific">Mycolicibacterium porcinum</name>
    <dbReference type="NCBI Taxonomy" id="39693"/>
    <lineage>
        <taxon>Bacteria</taxon>
        <taxon>Bacillati</taxon>
        <taxon>Actinomycetota</taxon>
        <taxon>Actinomycetes</taxon>
        <taxon>Mycobacteriales</taxon>
        <taxon>Mycobacteriaceae</taxon>
        <taxon>Mycolicibacterium</taxon>
    </lineage>
</organism>